<dbReference type="GO" id="GO:0009253">
    <property type="term" value="P:peptidoglycan catabolic process"/>
    <property type="evidence" value="ECO:0007669"/>
    <property type="project" value="InterPro"/>
</dbReference>
<keyword evidence="7" id="KW-0614">Plasmid</keyword>
<dbReference type="FunFam" id="3.40.80.10:FF:000006">
    <property type="entry name" value="N-acetylmuramoyl-L-alanine amidase"/>
    <property type="match status" value="1"/>
</dbReference>
<dbReference type="Gene3D" id="1.10.530.10">
    <property type="match status" value="1"/>
</dbReference>
<gene>
    <name evidence="7" type="ordered locus">SCATT_p06700</name>
</gene>
<feature type="compositionally biased region" description="Basic and acidic residues" evidence="5">
    <location>
        <begin position="91"/>
        <end position="104"/>
    </location>
</feature>
<dbReference type="GO" id="GO:0008745">
    <property type="term" value="F:N-acetylmuramoyl-L-alanine amidase activity"/>
    <property type="evidence" value="ECO:0007669"/>
    <property type="project" value="UniProtKB-EC"/>
</dbReference>
<sequence>MAALVVAAVAGSVGVASGTASQGRPGAVPTALRDQFAAAAEEFHVPLDVLLAVSYQESRWDAHQGRPSTTGNYNVMGLTHVDPGDLARPSAAEKTRDLDGRGDGGQRPAHPSKAALAAVDAVRTTDPALHTLDEAARLIGRPAAELRTDTRQSVRGGAALLARYERQAAGALPADPGRWYAAIARYSQSPDTAGARQFADRVYDSIRQGRARTTDDGQTLTLPARPHLTVERTTPPAAGSGHTAKRAMAAKAPADPTPTPECPSGLACDFVPAAYAQTDPNDKSKYGDYDIANRPADGDAIRYIVIHDTEGGYDGSVQQFQDPTAASSTHYLIRSNDGLVTQMVPTADMPWHAGNKYLNMHSIGVEHEGYAISGASWYTESEYQSSAALVKYLAARFGVPLDREHVIGHDDVPGPLDAYVAGMHWDPGPFWDWNHYMALLGAPGADDPAGAPLTAGERVRLDVPFTTANEPVVTDCTKSCTQVPAQPANFVYLRTAPSDTAPLLTDAYLHPDGSAGTTDAADWSDKAVTGTSFVVADQQGDWTAIWYGGRKAWFANPGGAYTVPVSGGGQQLITPRAGATSIPVYGRAYPDASAYPSTIQPQPVTALTKYSIPAGQVYVADATPVTGDFYNAINIDGSAPGDRTLVTGTTTYYSIRYDHRIAYVKAADVQTVPAVSPRAASSR</sequence>
<evidence type="ECO:0000256" key="5">
    <source>
        <dbReference type="SAM" id="MobiDB-lite"/>
    </source>
</evidence>
<dbReference type="InterPro" id="IPR023346">
    <property type="entry name" value="Lysozyme-like_dom_sf"/>
</dbReference>
<dbReference type="GO" id="GO:0071555">
    <property type="term" value="P:cell wall organization"/>
    <property type="evidence" value="ECO:0007669"/>
    <property type="project" value="UniProtKB-KW"/>
</dbReference>
<keyword evidence="8" id="KW-1185">Reference proteome</keyword>
<dbReference type="GO" id="GO:0009254">
    <property type="term" value="P:peptidoglycan turnover"/>
    <property type="evidence" value="ECO:0007669"/>
    <property type="project" value="TreeGrafter"/>
</dbReference>
<dbReference type="PANTHER" id="PTHR30417:SF1">
    <property type="entry name" value="N-ACETYLMURAMOYL-L-ALANINE AMIDASE AMID"/>
    <property type="match status" value="1"/>
</dbReference>
<dbReference type="AlphaFoldDB" id="F8JJ43"/>
<dbReference type="InterPro" id="IPR036505">
    <property type="entry name" value="Amidase/PGRP_sf"/>
</dbReference>
<dbReference type="InterPro" id="IPR002502">
    <property type="entry name" value="Amidase_domain"/>
</dbReference>
<dbReference type="Pfam" id="PF01510">
    <property type="entry name" value="Amidase_2"/>
    <property type="match status" value="1"/>
</dbReference>
<dbReference type="SUPFAM" id="SSF53955">
    <property type="entry name" value="Lysozyme-like"/>
    <property type="match status" value="1"/>
</dbReference>
<keyword evidence="3" id="KW-0378">Hydrolase</keyword>
<feature type="domain" description="N-acetylmuramoyl-L-alanine amidase" evidence="6">
    <location>
        <begin position="289"/>
        <end position="428"/>
    </location>
</feature>
<dbReference type="EMBL" id="CP003229">
    <property type="protein sequence ID" value="AEW98863.1"/>
    <property type="molecule type" value="Genomic_DNA"/>
</dbReference>
<dbReference type="CDD" id="cd06583">
    <property type="entry name" value="PGRP"/>
    <property type="match status" value="1"/>
</dbReference>
<organism evidence="7 8">
    <name type="scientific">Streptantibioticus cattleyicolor (strain ATCC 35852 / DSM 46488 / JCM 4925 / NBRC 14057 / NRRL 8057)</name>
    <name type="common">Streptomyces cattleya</name>
    <dbReference type="NCBI Taxonomy" id="1003195"/>
    <lineage>
        <taxon>Bacteria</taxon>
        <taxon>Bacillati</taxon>
        <taxon>Actinomycetota</taxon>
        <taxon>Actinomycetes</taxon>
        <taxon>Kitasatosporales</taxon>
        <taxon>Streptomycetaceae</taxon>
        <taxon>Streptantibioticus</taxon>
    </lineage>
</organism>
<geneLocation type="plasmid" evidence="7 8">
    <name>pSCATT</name>
</geneLocation>
<dbReference type="EC" id="3.5.1.28" evidence="2"/>
<evidence type="ECO:0000256" key="2">
    <source>
        <dbReference type="ARBA" id="ARBA00011901"/>
    </source>
</evidence>
<evidence type="ECO:0000256" key="3">
    <source>
        <dbReference type="ARBA" id="ARBA00022801"/>
    </source>
</evidence>
<dbReference type="PANTHER" id="PTHR30417">
    <property type="entry name" value="N-ACETYLMURAMOYL-L-ALANINE AMIDASE AMID"/>
    <property type="match status" value="1"/>
</dbReference>
<dbReference type="PATRIC" id="fig|1003195.11.peg.1024"/>
<evidence type="ECO:0000256" key="4">
    <source>
        <dbReference type="ARBA" id="ARBA00023316"/>
    </source>
</evidence>
<evidence type="ECO:0000256" key="1">
    <source>
        <dbReference type="ARBA" id="ARBA00001561"/>
    </source>
</evidence>
<accession>F8JJ43</accession>
<dbReference type="KEGG" id="sct:SCAT_p1066"/>
<keyword evidence="4" id="KW-0961">Cell wall biogenesis/degradation</keyword>
<dbReference type="SMART" id="SM00644">
    <property type="entry name" value="Ami_2"/>
    <property type="match status" value="1"/>
</dbReference>
<feature type="region of interest" description="Disordered" evidence="5">
    <location>
        <begin position="82"/>
        <end position="111"/>
    </location>
</feature>
<comment type="catalytic activity">
    <reaction evidence="1">
        <text>Hydrolyzes the link between N-acetylmuramoyl residues and L-amino acid residues in certain cell-wall glycopeptides.</text>
        <dbReference type="EC" id="3.5.1.28"/>
    </reaction>
</comment>
<evidence type="ECO:0000313" key="7">
    <source>
        <dbReference type="EMBL" id="AEW98863.1"/>
    </source>
</evidence>
<proteinExistence type="predicted"/>
<dbReference type="HOGENOM" id="CLU_015278_1_0_11"/>
<dbReference type="RefSeq" id="WP_014151515.1">
    <property type="nucleotide sequence ID" value="NC_016113.1"/>
</dbReference>
<reference evidence="8" key="1">
    <citation type="submission" date="2011-12" db="EMBL/GenBank/DDBJ databases">
        <title>Complete genome sequence of Streptomyces cattleya strain DSM 46488.</title>
        <authorList>
            <person name="Ou H.-Y."/>
            <person name="Li P."/>
            <person name="Zhao C."/>
            <person name="O'Hagan D."/>
            <person name="Deng Z."/>
        </authorList>
    </citation>
    <scope>NUCLEOTIDE SEQUENCE [LARGE SCALE GENOMIC DNA]</scope>
    <source>
        <strain evidence="8">ATCC 35852 / DSM 46488 / JCM 4925 / NBRC 14057 / NRRL 8057</strain>
        <plasmid evidence="8">Plasmid pSCATT</plasmid>
    </source>
</reference>
<dbReference type="SUPFAM" id="SSF55846">
    <property type="entry name" value="N-acetylmuramoyl-L-alanine amidase-like"/>
    <property type="match status" value="1"/>
</dbReference>
<dbReference type="Proteomes" id="UP000007842">
    <property type="component" value="Plasmid pSCATT"/>
</dbReference>
<evidence type="ECO:0000313" key="8">
    <source>
        <dbReference type="Proteomes" id="UP000007842"/>
    </source>
</evidence>
<dbReference type="Gene3D" id="3.40.80.10">
    <property type="entry name" value="Peptidoglycan recognition protein-like"/>
    <property type="match status" value="1"/>
</dbReference>
<dbReference type="KEGG" id="scy:SCATT_p06700"/>
<dbReference type="OrthoDB" id="66275at2"/>
<name>F8JJ43_STREN</name>
<dbReference type="InterPro" id="IPR051206">
    <property type="entry name" value="NAMLAA_amidase_2"/>
</dbReference>
<evidence type="ECO:0000259" key="6">
    <source>
        <dbReference type="SMART" id="SM00644"/>
    </source>
</evidence>
<protein>
    <recommendedName>
        <fullName evidence="2">N-acetylmuramoyl-L-alanine amidase</fullName>
        <ecNumber evidence="2">3.5.1.28</ecNumber>
    </recommendedName>
</protein>
<accession>G8XHB7</accession>